<sequence length="400" mass="45349">MNRLPQKLIDKIMSSLPSYRQVRKSWSRLHEYEEPVPSKDWLLKWAAIAALGPQMQVAIEQDTFRDLNITSTEIETLGAMESRYGHRAHFIKSISYLIVFPPSIEVHGVGKDEEIRVNNLAVPEAMSQLLLFLCRFPGLATVDLDITSDSVNNYIDGNDTARQGRRRYFGTNLNGIITLHSYLRVSAIQDMPIAPCVWSWSIGQASDVDPYVAEKMKYPVTYQFDPETSLALSKRFPNANSAHVRFQEINFFNHYRQEQRRRLIQAVQSFELPSTTFNLSIHIQTPGTFKSVPAPFLGPRGESWGSTIHRALGNIENFTYHGPVEPSFFWPYGPLENPKPFRPFLACLSISFDMVSSSGQPFSHSMVQDTISRGVGVKKDPRGMLPPGHGTREESRKASR</sequence>
<dbReference type="AlphaFoldDB" id="A0A8H6IP92"/>
<evidence type="ECO:0000313" key="3">
    <source>
        <dbReference type="Proteomes" id="UP000652219"/>
    </source>
</evidence>
<accession>A0A8H6IP92</accession>
<feature type="region of interest" description="Disordered" evidence="1">
    <location>
        <begin position="376"/>
        <end position="400"/>
    </location>
</feature>
<keyword evidence="3" id="KW-1185">Reference proteome</keyword>
<protein>
    <submittedName>
        <fullName evidence="2">Uncharacterized protein</fullName>
    </submittedName>
</protein>
<name>A0A8H6IP92_9PEZI</name>
<gene>
    <name evidence="2" type="ORF">CSOJ01_14999</name>
</gene>
<proteinExistence type="predicted"/>
<comment type="caution">
    <text evidence="2">The sequence shown here is derived from an EMBL/GenBank/DDBJ whole genome shotgun (WGS) entry which is preliminary data.</text>
</comment>
<feature type="compositionally biased region" description="Basic and acidic residues" evidence="1">
    <location>
        <begin position="390"/>
        <end position="400"/>
    </location>
</feature>
<organism evidence="2 3">
    <name type="scientific">Colletotrichum sojae</name>
    <dbReference type="NCBI Taxonomy" id="2175907"/>
    <lineage>
        <taxon>Eukaryota</taxon>
        <taxon>Fungi</taxon>
        <taxon>Dikarya</taxon>
        <taxon>Ascomycota</taxon>
        <taxon>Pezizomycotina</taxon>
        <taxon>Sordariomycetes</taxon>
        <taxon>Hypocreomycetidae</taxon>
        <taxon>Glomerellales</taxon>
        <taxon>Glomerellaceae</taxon>
        <taxon>Colletotrichum</taxon>
        <taxon>Colletotrichum orchidearum species complex</taxon>
    </lineage>
</organism>
<evidence type="ECO:0000313" key="2">
    <source>
        <dbReference type="EMBL" id="KAF6788470.1"/>
    </source>
</evidence>
<dbReference type="Proteomes" id="UP000652219">
    <property type="component" value="Unassembled WGS sequence"/>
</dbReference>
<reference evidence="2 3" key="1">
    <citation type="journal article" date="2020" name="Phytopathology">
        <title>Genome Sequence Resources of Colletotrichum truncatum, C. plurivorum, C. musicola, and C. sojae: Four Species Pathogenic to Soybean (Glycine max).</title>
        <authorList>
            <person name="Rogerio F."/>
            <person name="Boufleur T.R."/>
            <person name="Ciampi-Guillardi M."/>
            <person name="Sukno S.A."/>
            <person name="Thon M.R."/>
            <person name="Massola Junior N.S."/>
            <person name="Baroncelli R."/>
        </authorList>
    </citation>
    <scope>NUCLEOTIDE SEQUENCE [LARGE SCALE GENOMIC DNA]</scope>
    <source>
        <strain evidence="2 3">LFN0009</strain>
    </source>
</reference>
<evidence type="ECO:0000256" key="1">
    <source>
        <dbReference type="SAM" id="MobiDB-lite"/>
    </source>
</evidence>
<dbReference type="EMBL" id="WIGN01000562">
    <property type="protein sequence ID" value="KAF6788470.1"/>
    <property type="molecule type" value="Genomic_DNA"/>
</dbReference>